<dbReference type="Gene3D" id="3.20.20.80">
    <property type="entry name" value="Glycosidases"/>
    <property type="match status" value="1"/>
</dbReference>
<keyword evidence="2 5" id="KW-0378">Hydrolase</keyword>
<dbReference type="CDD" id="cd06413">
    <property type="entry name" value="GH25_muramidase_1"/>
    <property type="match status" value="1"/>
</dbReference>
<dbReference type="InterPro" id="IPR002053">
    <property type="entry name" value="Glyco_hydro_25"/>
</dbReference>
<feature type="signal peptide" evidence="4">
    <location>
        <begin position="1"/>
        <end position="20"/>
    </location>
</feature>
<dbReference type="InterPro" id="IPR018077">
    <property type="entry name" value="Glyco_hydro_fam25_subgr"/>
</dbReference>
<name>A0AAE4B5E7_9RHOB</name>
<evidence type="ECO:0000256" key="2">
    <source>
        <dbReference type="ARBA" id="ARBA00022801"/>
    </source>
</evidence>
<dbReference type="PROSITE" id="PS51257">
    <property type="entry name" value="PROKAR_LIPOPROTEIN"/>
    <property type="match status" value="1"/>
</dbReference>
<gene>
    <name evidence="5" type="ORF">NO357_18865</name>
</gene>
<dbReference type="RefSeq" id="WP_306737275.1">
    <property type="nucleotide sequence ID" value="NZ_JANHAX010000007.1"/>
</dbReference>
<keyword evidence="3" id="KW-0326">Glycosidase</keyword>
<feature type="chain" id="PRO_5042147082" evidence="4">
    <location>
        <begin position="21"/>
        <end position="273"/>
    </location>
</feature>
<dbReference type="EMBL" id="JANHAX010000007">
    <property type="protein sequence ID" value="MDQ2091968.1"/>
    <property type="molecule type" value="Genomic_DNA"/>
</dbReference>
<dbReference type="AlphaFoldDB" id="A0AAE4B5E7"/>
<protein>
    <submittedName>
        <fullName evidence="5">Glycoside hydrolase family 25 protein</fullName>
    </submittedName>
</protein>
<dbReference type="SUPFAM" id="SSF51445">
    <property type="entry name" value="(Trans)glycosidases"/>
    <property type="match status" value="1"/>
</dbReference>
<sequence length="273" mass="30198">MLTRRTLCLTLSGLALSACATGSQRTAPPPAGPAPASLAMPAVIRPDFGDSDPVDFPGRKPARYPVHGIDAARFQDAADWPTARAAGVNFAFLKATEGGDRTDPMFDSHWRGARAAGIPTSAYHFFYFCTPAEVQARWFIRNVPKTPGMLPPVLDLEWNPFSPTCTHRPEGAVVRREARIFLAALEAHYGQRPVVYTTPEFYRQTGIGKLRAVEFWLRSTAKPLSEVYPGQRWRFWQYSGTGLVPGFLDEVDLNLFNGSAADWAAWLTARRVT</sequence>
<evidence type="ECO:0000256" key="1">
    <source>
        <dbReference type="ARBA" id="ARBA00010646"/>
    </source>
</evidence>
<dbReference type="Pfam" id="PF01183">
    <property type="entry name" value="Glyco_hydro_25"/>
    <property type="match status" value="1"/>
</dbReference>
<comment type="caution">
    <text evidence="5">The sequence shown here is derived from an EMBL/GenBank/DDBJ whole genome shotgun (WGS) entry which is preliminary data.</text>
</comment>
<evidence type="ECO:0000256" key="3">
    <source>
        <dbReference type="ARBA" id="ARBA00023295"/>
    </source>
</evidence>
<dbReference type="Proteomes" id="UP001226762">
    <property type="component" value="Unassembled WGS sequence"/>
</dbReference>
<dbReference type="GO" id="GO:0016998">
    <property type="term" value="P:cell wall macromolecule catabolic process"/>
    <property type="evidence" value="ECO:0007669"/>
    <property type="project" value="InterPro"/>
</dbReference>
<dbReference type="PROSITE" id="PS51904">
    <property type="entry name" value="GLYCOSYL_HYDROL_F25_2"/>
    <property type="match status" value="1"/>
</dbReference>
<dbReference type="GO" id="GO:0009253">
    <property type="term" value="P:peptidoglycan catabolic process"/>
    <property type="evidence" value="ECO:0007669"/>
    <property type="project" value="InterPro"/>
</dbReference>
<reference evidence="5" key="1">
    <citation type="submission" date="2022-07" db="EMBL/GenBank/DDBJ databases">
        <authorList>
            <person name="Otstavnykh N."/>
            <person name="Isaeva M."/>
            <person name="Bystritskaya E."/>
        </authorList>
    </citation>
    <scope>NUCLEOTIDE SEQUENCE</scope>
    <source>
        <strain evidence="5">KCTC 52189</strain>
    </source>
</reference>
<dbReference type="PANTHER" id="PTHR34135">
    <property type="entry name" value="LYSOZYME"/>
    <property type="match status" value="1"/>
</dbReference>
<accession>A0AAE4B5E7</accession>
<comment type="similarity">
    <text evidence="1">Belongs to the glycosyl hydrolase 25 family.</text>
</comment>
<reference evidence="5" key="2">
    <citation type="submission" date="2023-02" db="EMBL/GenBank/DDBJ databases">
        <title>'Rhodoalgimonas zhirmunskyi' gen. nov., isolated from a red alga.</title>
        <authorList>
            <person name="Nedashkovskaya O.I."/>
            <person name="Otstavnykh N.Y."/>
            <person name="Bystritskaya E.P."/>
            <person name="Balabanova L.A."/>
            <person name="Isaeva M.P."/>
        </authorList>
    </citation>
    <scope>NUCLEOTIDE SEQUENCE</scope>
    <source>
        <strain evidence="5">KCTC 52189</strain>
    </source>
</reference>
<organism evidence="5 6">
    <name type="scientific">Marimonas arenosa</name>
    <dbReference type="NCBI Taxonomy" id="1795305"/>
    <lineage>
        <taxon>Bacteria</taxon>
        <taxon>Pseudomonadati</taxon>
        <taxon>Pseudomonadota</taxon>
        <taxon>Alphaproteobacteria</taxon>
        <taxon>Rhodobacterales</taxon>
        <taxon>Paracoccaceae</taxon>
        <taxon>Marimonas</taxon>
    </lineage>
</organism>
<evidence type="ECO:0000313" key="5">
    <source>
        <dbReference type="EMBL" id="MDQ2091968.1"/>
    </source>
</evidence>
<keyword evidence="6" id="KW-1185">Reference proteome</keyword>
<dbReference type="GO" id="GO:0003796">
    <property type="term" value="F:lysozyme activity"/>
    <property type="evidence" value="ECO:0007669"/>
    <property type="project" value="InterPro"/>
</dbReference>
<dbReference type="SMART" id="SM00641">
    <property type="entry name" value="Glyco_25"/>
    <property type="match status" value="1"/>
</dbReference>
<dbReference type="GO" id="GO:0016052">
    <property type="term" value="P:carbohydrate catabolic process"/>
    <property type="evidence" value="ECO:0007669"/>
    <property type="project" value="TreeGrafter"/>
</dbReference>
<dbReference type="PANTHER" id="PTHR34135:SF2">
    <property type="entry name" value="LYSOZYME"/>
    <property type="match status" value="1"/>
</dbReference>
<dbReference type="InterPro" id="IPR017853">
    <property type="entry name" value="GH"/>
</dbReference>
<evidence type="ECO:0000256" key="4">
    <source>
        <dbReference type="SAM" id="SignalP"/>
    </source>
</evidence>
<keyword evidence="4" id="KW-0732">Signal</keyword>
<proteinExistence type="inferred from homology"/>
<evidence type="ECO:0000313" key="6">
    <source>
        <dbReference type="Proteomes" id="UP001226762"/>
    </source>
</evidence>